<evidence type="ECO:0000313" key="3">
    <source>
        <dbReference type="Proteomes" id="UP000189670"/>
    </source>
</evidence>
<dbReference type="PANTHER" id="PTHR36837:SF4">
    <property type="entry name" value="BLR0908 PROTEIN"/>
    <property type="match status" value="1"/>
</dbReference>
<evidence type="ECO:0000313" key="2">
    <source>
        <dbReference type="EMBL" id="ETR68587.1"/>
    </source>
</evidence>
<proteinExistence type="predicted"/>
<dbReference type="EMBL" id="ATBP01000900">
    <property type="protein sequence ID" value="ETR68587.1"/>
    <property type="molecule type" value="Genomic_DNA"/>
</dbReference>
<protein>
    <submittedName>
        <fullName evidence="2">Poly(3-hydroxybutyrate) depolymerase</fullName>
    </submittedName>
</protein>
<feature type="domain" description="PHB de-polymerase C-terminal" evidence="1">
    <location>
        <begin position="243"/>
        <end position="446"/>
    </location>
</feature>
<evidence type="ECO:0000259" key="1">
    <source>
        <dbReference type="Pfam" id="PF06850"/>
    </source>
</evidence>
<dbReference type="InterPro" id="IPR029058">
    <property type="entry name" value="AB_hydrolase_fold"/>
</dbReference>
<dbReference type="Pfam" id="PF06850">
    <property type="entry name" value="PHB_depo_C"/>
    <property type="match status" value="1"/>
</dbReference>
<dbReference type="SUPFAM" id="SSF53474">
    <property type="entry name" value="alpha/beta-Hydrolases"/>
    <property type="match status" value="1"/>
</dbReference>
<reference evidence="3" key="1">
    <citation type="submission" date="2012-11" db="EMBL/GenBank/DDBJ databases">
        <authorList>
            <person name="Lucero-Rivera Y.E."/>
            <person name="Tovar-Ramirez D."/>
        </authorList>
    </citation>
    <scope>NUCLEOTIDE SEQUENCE [LARGE SCALE GENOMIC DNA]</scope>
    <source>
        <strain evidence="3">Araruama</strain>
    </source>
</reference>
<accession>A0A1V1P143</accession>
<gene>
    <name evidence="2" type="ORF">OMM_04477</name>
</gene>
<dbReference type="PANTHER" id="PTHR36837">
    <property type="entry name" value="POLY(3-HYDROXYALKANOATE) POLYMERASE SUBUNIT PHAC"/>
    <property type="match status" value="1"/>
</dbReference>
<name>A0A1V1P143_9BACT</name>
<dbReference type="Gene3D" id="3.40.50.1820">
    <property type="entry name" value="alpha/beta hydrolase"/>
    <property type="match status" value="1"/>
</dbReference>
<sequence>MPASFMTLFPVPKKQLEQYRNLLEWTAVSAETATICLGNNLLPVSFLQTKTRQGSNRQIISDLVKDISGFCRKLSQHPFQRFKQNRQNEIEYIETFIKDHGLQSWTAPVSESNILLDLPGMQLIDISLPGPHKVKNYTVVFAPRAGHHSNIAERVALYLRDQGLTRMAIVEQKCADDIPMYIKGKRHYENFDGQIKQYVAILKYLKDLAGVPSHLIGVCQPGPLLITALILNPDLGKTFGSSGSPMDTEAQRSFLTDMSRLAGESYIDILIHAFSRKISKNKPGAGRLIYDGRLHALGFYLMAMDVHVSNFKHLYRDLKANKRENAERQKVFYKWFNTVNHFPAGFVRDTYKRIFVRNELARGQLKINGQAVRYSDYPSNVPIWSIAGKGDSIAPPRQANAHLDQVPVPEELKLNELCNGGHMALFRSQTVLKKNYSRIAQFILQHSNLEIC</sequence>
<dbReference type="InterPro" id="IPR051321">
    <property type="entry name" value="PHA/PHB_synthase"/>
</dbReference>
<dbReference type="AlphaFoldDB" id="A0A1V1P143"/>
<dbReference type="InterPro" id="IPR009656">
    <property type="entry name" value="PHB_depo_C"/>
</dbReference>
<organism evidence="2 3">
    <name type="scientific">Candidatus Magnetoglobus multicellularis str. Araruama</name>
    <dbReference type="NCBI Taxonomy" id="890399"/>
    <lineage>
        <taxon>Bacteria</taxon>
        <taxon>Pseudomonadati</taxon>
        <taxon>Thermodesulfobacteriota</taxon>
        <taxon>Desulfobacteria</taxon>
        <taxon>Desulfobacterales</taxon>
        <taxon>Desulfobacteraceae</taxon>
        <taxon>Candidatus Magnetoglobus</taxon>
    </lineage>
</organism>
<comment type="caution">
    <text evidence="2">The sequence shown here is derived from an EMBL/GenBank/DDBJ whole genome shotgun (WGS) entry which is preliminary data.</text>
</comment>
<dbReference type="Proteomes" id="UP000189670">
    <property type="component" value="Unassembled WGS sequence"/>
</dbReference>